<proteinExistence type="predicted"/>
<evidence type="ECO:0000313" key="8">
    <source>
        <dbReference type="Proteomes" id="UP001161247"/>
    </source>
</evidence>
<feature type="compositionally biased region" description="Polar residues" evidence="5">
    <location>
        <begin position="463"/>
        <end position="473"/>
    </location>
</feature>
<evidence type="ECO:0000259" key="6">
    <source>
        <dbReference type="PROSITE" id="PS51005"/>
    </source>
</evidence>
<keyword evidence="1" id="KW-0805">Transcription regulation</keyword>
<evidence type="ECO:0000256" key="1">
    <source>
        <dbReference type="ARBA" id="ARBA00023015"/>
    </source>
</evidence>
<evidence type="ECO:0000256" key="5">
    <source>
        <dbReference type="SAM" id="MobiDB-lite"/>
    </source>
</evidence>
<dbReference type="AlphaFoldDB" id="A0AAV1E6M5"/>
<name>A0AAV1E6M5_OLDCO</name>
<sequence length="890" mass="101155">MPDDGLLVEERLSYEGLISKICMTLGWDPAHVKLHLSLILDSSGGRRVVKIKNDSHVKFMNRVDPMSCLDLYIDLEDITHEEREASLENNVSFGGFPRGGRASTSRNRDEEETPLFTQDDYREESDPDYIAPSESEEDCDVSRESYFEESDDERLENEERDCNPLSRRHVWAYERIDRIASQRKGVDYLIDETAPLAQQWECRYTYGDAPRSSTPPFRDQLTSLHVEDFRFNPTEEELVSHYLKNKILGIPLTDSDSQFLIDMDMYGKDATPWELFCSDQKNRFIIPWLPSFDPSGNVKVSEAVLYVLTKLSNVGKTEKSEKKQKNRVAGCGTWHGNRTKEPVTEADENGEYSRVIGFRRSFTFRSSTHETVGQWNMMEYNINPVAHNINPAQFDWEDIVLCKIKRDDSKSSLGGRLVSRKRKFSGSDTDTKSRKMVIMSSPSTYSYSSSSQISSYSEDERQSMNNNSLQGNCSNGSLLDSSANYDPEALQETIPGLEDSETVVENYSINEEDLSNSDLWFELDEFPKQLGLGEKFKPIYRRLGRILEAPLSVDFLNQVDHEIDFKGYASTVQSVQHRNEELIGHFLRNTILRQPLSPSESRVVIYKEMYGKEATPWELFHYEVDENNQLLLPWVTNVDPLGKIEADIDTESSDASIGGRLVSTSASSATSMDHGISKVVAAQEPSWAASVVDNTMNNSVFSSWGDQFQQQQQYLQPVMMMPAGVVHNQEPVNGGTEINTFLSSGQTHHQPAAGLSGETMDQLYEPQQEQYLQQLGRIVSSEESMPPLVDAEENVFNDKEFLDIGDDFFDVEGIIKYLNSNTTDDNVADQDPKHHHLFHDPTKTLSNYQLPSPANNHVEDTLKLKPPPPPPSRRWSKYDADFGFLLAKKK</sequence>
<dbReference type="EMBL" id="OX459125">
    <property type="protein sequence ID" value="CAI9115246.1"/>
    <property type="molecule type" value="Genomic_DNA"/>
</dbReference>
<dbReference type="Proteomes" id="UP001161247">
    <property type="component" value="Chromosome 8"/>
</dbReference>
<reference evidence="7" key="1">
    <citation type="submission" date="2023-03" db="EMBL/GenBank/DDBJ databases">
        <authorList>
            <person name="Julca I."/>
        </authorList>
    </citation>
    <scope>NUCLEOTIDE SEQUENCE</scope>
</reference>
<feature type="region of interest" description="Disordered" evidence="5">
    <location>
        <begin position="89"/>
        <end position="159"/>
    </location>
</feature>
<dbReference type="PANTHER" id="PTHR31719:SF164">
    <property type="entry name" value="NAC DOMAIN-CONTAINING PROTEIN"/>
    <property type="match status" value="1"/>
</dbReference>
<dbReference type="PROSITE" id="PS51005">
    <property type="entry name" value="NAC"/>
    <property type="match status" value="1"/>
</dbReference>
<protein>
    <submittedName>
        <fullName evidence="7">OLC1v1016099C1</fullName>
    </submittedName>
</protein>
<dbReference type="Pfam" id="PF02365">
    <property type="entry name" value="NAM"/>
    <property type="match status" value="1"/>
</dbReference>
<feature type="region of interest" description="Disordered" evidence="5">
    <location>
        <begin position="319"/>
        <end position="346"/>
    </location>
</feature>
<feature type="compositionally biased region" description="Low complexity" evidence="5">
    <location>
        <begin position="443"/>
        <end position="456"/>
    </location>
</feature>
<feature type="domain" description="NAC" evidence="6">
    <location>
        <begin position="225"/>
        <end position="407"/>
    </location>
</feature>
<keyword evidence="2" id="KW-0238">DNA-binding</keyword>
<evidence type="ECO:0000256" key="3">
    <source>
        <dbReference type="ARBA" id="ARBA00023163"/>
    </source>
</evidence>
<organism evidence="7 8">
    <name type="scientific">Oldenlandia corymbosa var. corymbosa</name>
    <dbReference type="NCBI Taxonomy" id="529605"/>
    <lineage>
        <taxon>Eukaryota</taxon>
        <taxon>Viridiplantae</taxon>
        <taxon>Streptophyta</taxon>
        <taxon>Embryophyta</taxon>
        <taxon>Tracheophyta</taxon>
        <taxon>Spermatophyta</taxon>
        <taxon>Magnoliopsida</taxon>
        <taxon>eudicotyledons</taxon>
        <taxon>Gunneridae</taxon>
        <taxon>Pentapetalae</taxon>
        <taxon>asterids</taxon>
        <taxon>lamiids</taxon>
        <taxon>Gentianales</taxon>
        <taxon>Rubiaceae</taxon>
        <taxon>Rubioideae</taxon>
        <taxon>Spermacoceae</taxon>
        <taxon>Hedyotis-Oldenlandia complex</taxon>
        <taxon>Oldenlandia</taxon>
    </lineage>
</organism>
<dbReference type="PANTHER" id="PTHR31719">
    <property type="entry name" value="NAC TRANSCRIPTION FACTOR 56"/>
    <property type="match status" value="1"/>
</dbReference>
<evidence type="ECO:0000256" key="2">
    <source>
        <dbReference type="ARBA" id="ARBA00023125"/>
    </source>
</evidence>
<dbReference type="GO" id="GO:0006355">
    <property type="term" value="P:regulation of DNA-templated transcription"/>
    <property type="evidence" value="ECO:0007669"/>
    <property type="project" value="InterPro"/>
</dbReference>
<gene>
    <name evidence="7" type="ORF">OLC1_LOCUS21811</name>
</gene>
<feature type="compositionally biased region" description="Acidic residues" evidence="5">
    <location>
        <begin position="147"/>
        <end position="159"/>
    </location>
</feature>
<keyword evidence="8" id="KW-1185">Reference proteome</keyword>
<dbReference type="InterPro" id="IPR036093">
    <property type="entry name" value="NAC_dom_sf"/>
</dbReference>
<feature type="compositionally biased region" description="Polar residues" evidence="5">
    <location>
        <begin position="846"/>
        <end position="855"/>
    </location>
</feature>
<dbReference type="SUPFAM" id="SSF101941">
    <property type="entry name" value="NAC domain"/>
    <property type="match status" value="1"/>
</dbReference>
<keyword evidence="4" id="KW-0539">Nucleus</keyword>
<evidence type="ECO:0000256" key="4">
    <source>
        <dbReference type="ARBA" id="ARBA00023242"/>
    </source>
</evidence>
<accession>A0AAV1E6M5</accession>
<dbReference type="Gene3D" id="2.170.150.80">
    <property type="entry name" value="NAC domain"/>
    <property type="match status" value="1"/>
</dbReference>
<feature type="region of interest" description="Disordered" evidence="5">
    <location>
        <begin position="443"/>
        <end position="473"/>
    </location>
</feature>
<dbReference type="InterPro" id="IPR003441">
    <property type="entry name" value="NAC-dom"/>
</dbReference>
<dbReference type="GO" id="GO:0048731">
    <property type="term" value="P:system development"/>
    <property type="evidence" value="ECO:0007669"/>
    <property type="project" value="TreeGrafter"/>
</dbReference>
<feature type="region of interest" description="Disordered" evidence="5">
    <location>
        <begin position="846"/>
        <end position="874"/>
    </location>
</feature>
<keyword evidence="3" id="KW-0804">Transcription</keyword>
<evidence type="ECO:0000313" key="7">
    <source>
        <dbReference type="EMBL" id="CAI9115246.1"/>
    </source>
</evidence>
<dbReference type="GO" id="GO:0003677">
    <property type="term" value="F:DNA binding"/>
    <property type="evidence" value="ECO:0007669"/>
    <property type="project" value="UniProtKB-KW"/>
</dbReference>